<name>A0A847SW19_9BACT</name>
<sequence length="316" mass="36430">MEVINSKSYSFLVKPLQKFNEEVSELITEGYRLHETKVSIEEELSAFRENIKIWVNKVVEILQSSFDKQDNLFVFEFGQAHSQTFRFNIGPNVKVHLSDRVKKEKDNLREKVSYLEWNRKIIEVCDSISARNSTNFDLRAKYKMAEKLSLLLDRLYKLNDGNNYPIEMLLLENGIRLNNHGEARELAAILENNGYITTLGGLGSELHGAITVSGAMALEESLEPHKENYDEISSDQVEINRKIDSIIETLSKQDAGQEVLYEELQELKELYGQLSKKNWGQILKGKLFDIALEKLADKDVLQFIYENLTGQHLRLL</sequence>
<evidence type="ECO:0000313" key="1">
    <source>
        <dbReference type="EMBL" id="NLR82279.1"/>
    </source>
</evidence>
<organism evidence="1 2">
    <name type="scientific">Chitinophaga eiseniae</name>
    <dbReference type="NCBI Taxonomy" id="634771"/>
    <lineage>
        <taxon>Bacteria</taxon>
        <taxon>Pseudomonadati</taxon>
        <taxon>Bacteroidota</taxon>
        <taxon>Chitinophagia</taxon>
        <taxon>Chitinophagales</taxon>
        <taxon>Chitinophagaceae</taxon>
        <taxon>Chitinophaga</taxon>
    </lineage>
</organism>
<evidence type="ECO:0000313" key="2">
    <source>
        <dbReference type="Proteomes" id="UP000552864"/>
    </source>
</evidence>
<protein>
    <submittedName>
        <fullName evidence="1">Uncharacterized protein</fullName>
    </submittedName>
</protein>
<comment type="caution">
    <text evidence="1">The sequence shown here is derived from an EMBL/GenBank/DDBJ whole genome shotgun (WGS) entry which is preliminary data.</text>
</comment>
<reference evidence="1 2" key="1">
    <citation type="submission" date="2020-04" db="EMBL/GenBank/DDBJ databases">
        <authorList>
            <person name="Yin C."/>
        </authorList>
    </citation>
    <scope>NUCLEOTIDE SEQUENCE [LARGE SCALE GENOMIC DNA]</scope>
    <source>
        <strain evidence="1 2">Ak56</strain>
    </source>
</reference>
<dbReference type="AlphaFoldDB" id="A0A847SW19"/>
<keyword evidence="2" id="KW-1185">Reference proteome</keyword>
<accession>A0A847SW19</accession>
<gene>
    <name evidence="1" type="ORF">HGH91_26925</name>
</gene>
<dbReference type="EMBL" id="JABAHZ010000009">
    <property type="protein sequence ID" value="NLR82279.1"/>
    <property type="molecule type" value="Genomic_DNA"/>
</dbReference>
<dbReference type="RefSeq" id="WP_168742221.1">
    <property type="nucleotide sequence ID" value="NZ_JABAHZ010000009.1"/>
</dbReference>
<proteinExistence type="predicted"/>
<dbReference type="Proteomes" id="UP000552864">
    <property type="component" value="Unassembled WGS sequence"/>
</dbReference>